<evidence type="ECO:0000256" key="2">
    <source>
        <dbReference type="ARBA" id="ARBA00022598"/>
    </source>
</evidence>
<dbReference type="Gene3D" id="3.40.50.12780">
    <property type="entry name" value="N-terminal domain of ligase-like"/>
    <property type="match status" value="1"/>
</dbReference>
<dbReference type="EMBL" id="LYXU01000003">
    <property type="protein sequence ID" value="OBS22609.1"/>
    <property type="molecule type" value="Genomic_DNA"/>
</dbReference>
<evidence type="ECO:0000259" key="3">
    <source>
        <dbReference type="Pfam" id="PF00501"/>
    </source>
</evidence>
<dbReference type="OMA" id="RVAAYKY"/>
<comment type="similarity">
    <text evidence="1">Belongs to the ATP-dependent AMP-binding enzyme family.</text>
</comment>
<evidence type="ECO:0000259" key="4">
    <source>
        <dbReference type="Pfam" id="PF13193"/>
    </source>
</evidence>
<dbReference type="InterPro" id="IPR042099">
    <property type="entry name" value="ANL_N_sf"/>
</dbReference>
<dbReference type="CDD" id="cd05911">
    <property type="entry name" value="Firefly_Luc_like"/>
    <property type="match status" value="1"/>
</dbReference>
<sequence>MIYQSENPNISFSPNQTLWSWIFESKTFAYGDEAPGFTDAITKKHISYGLLKDYATSLSSVLVAQYGLKHNDTVIVYGRNSIWWPVATLATIRVGGVACGVSPDYTVDELAYSLKTSKSKIMFATVENIDKAHAAAVKVGIPKKNVILLEGSHEGSTSIQVLLEKSSGVTEVPPFQIPKDKTNADVCTFLCFSSGTTGLPKAVMISHANIIAQCLQVADLTLPSHNKILAALPFYHITGIVHQLHFPIYLNANVYVLAKFTLDTLLQTASENMIKELLLVPPIIIRLVREPKLVAKYDLSHVERFSSGAAPLSREILTLLEKAFPGTGFKQGYGMTESCSCIVAHPLGKYAYKYADKVGTLVGSTELRIVDIETGKDCEVNKPGEIWARGPQMAMGYLDNPKATQDTFDKDGFLHTGDIGYIDEEGFLSITDRLKEMIKVKGIAVAPAELENLLQGQPQVDDVAVCGIPDELAGERPKAFVVLNSSHSSRPAEAAKEIFENVKKATARHKWLEEIEIVSAIPKSPAGKILRRKLQGKSVDGSNNIVVKDDRLVSKL</sequence>
<proteinExistence type="inferred from homology"/>
<evidence type="ECO:0008006" key="7">
    <source>
        <dbReference type="Google" id="ProtNLM"/>
    </source>
</evidence>
<dbReference type="Pfam" id="PF13193">
    <property type="entry name" value="AMP-binding_C"/>
    <property type="match status" value="1"/>
</dbReference>
<evidence type="ECO:0000313" key="6">
    <source>
        <dbReference type="Proteomes" id="UP000091967"/>
    </source>
</evidence>
<dbReference type="InterPro" id="IPR020845">
    <property type="entry name" value="AMP-binding_CS"/>
</dbReference>
<organism evidence="5 6">
    <name type="scientific">Fusarium poae</name>
    <dbReference type="NCBI Taxonomy" id="36050"/>
    <lineage>
        <taxon>Eukaryota</taxon>
        <taxon>Fungi</taxon>
        <taxon>Dikarya</taxon>
        <taxon>Ascomycota</taxon>
        <taxon>Pezizomycotina</taxon>
        <taxon>Sordariomycetes</taxon>
        <taxon>Hypocreomycetidae</taxon>
        <taxon>Hypocreales</taxon>
        <taxon>Nectriaceae</taxon>
        <taxon>Fusarium</taxon>
    </lineage>
</organism>
<evidence type="ECO:0000256" key="1">
    <source>
        <dbReference type="ARBA" id="ARBA00006432"/>
    </source>
</evidence>
<keyword evidence="2" id="KW-0436">Ligase</keyword>
<evidence type="ECO:0000313" key="5">
    <source>
        <dbReference type="EMBL" id="OBS22609.1"/>
    </source>
</evidence>
<dbReference type="Pfam" id="PF00501">
    <property type="entry name" value="AMP-binding"/>
    <property type="match status" value="1"/>
</dbReference>
<dbReference type="PROSITE" id="PS00455">
    <property type="entry name" value="AMP_BINDING"/>
    <property type="match status" value="1"/>
</dbReference>
<feature type="domain" description="AMP-binding enzyme C-terminal" evidence="4">
    <location>
        <begin position="449"/>
        <end position="528"/>
    </location>
</feature>
<dbReference type="GO" id="GO:0016405">
    <property type="term" value="F:CoA-ligase activity"/>
    <property type="evidence" value="ECO:0007669"/>
    <property type="project" value="TreeGrafter"/>
</dbReference>
<protein>
    <recommendedName>
        <fullName evidence="7">AMP-dependent synthetase/ligase domain-containing protein</fullName>
    </recommendedName>
</protein>
<dbReference type="InterPro" id="IPR045851">
    <property type="entry name" value="AMP-bd_C_sf"/>
</dbReference>
<keyword evidence="6" id="KW-1185">Reference proteome</keyword>
<dbReference type="STRING" id="36050.A0A1B8APW4"/>
<dbReference type="Proteomes" id="UP000091967">
    <property type="component" value="Unassembled WGS sequence"/>
</dbReference>
<dbReference type="PANTHER" id="PTHR24096">
    <property type="entry name" value="LONG-CHAIN-FATTY-ACID--COA LIGASE"/>
    <property type="match status" value="1"/>
</dbReference>
<name>A0A1B8APW4_FUSPO</name>
<dbReference type="InterPro" id="IPR025110">
    <property type="entry name" value="AMP-bd_C"/>
</dbReference>
<dbReference type="AlphaFoldDB" id="A0A1B8APW4"/>
<gene>
    <name evidence="5" type="ORF">FPOA_08945</name>
</gene>
<dbReference type="InterPro" id="IPR000873">
    <property type="entry name" value="AMP-dep_synth/lig_dom"/>
</dbReference>
<dbReference type="SUPFAM" id="SSF56801">
    <property type="entry name" value="Acetyl-CoA synthetase-like"/>
    <property type="match status" value="1"/>
</dbReference>
<feature type="domain" description="AMP-dependent synthetase/ligase" evidence="3">
    <location>
        <begin position="43"/>
        <end position="398"/>
    </location>
</feature>
<accession>A0A1B8APW4</accession>
<reference evidence="5 6" key="1">
    <citation type="submission" date="2016-06" db="EMBL/GenBank/DDBJ databases">
        <title>Living apart together: crosstalk between the core and supernumerary genomes in a fungal plant pathogen.</title>
        <authorList>
            <person name="Vanheule A."/>
            <person name="Audenaert K."/>
            <person name="Warris S."/>
            <person name="Van De Geest H."/>
            <person name="Schijlen E."/>
            <person name="Hofte M."/>
            <person name="De Saeger S."/>
            <person name="Haesaert G."/>
            <person name="Waalwijk C."/>
            <person name="Van Der Lee T."/>
        </authorList>
    </citation>
    <scope>NUCLEOTIDE SEQUENCE [LARGE SCALE GENOMIC DNA]</scope>
    <source>
        <strain evidence="5 6">2516</strain>
    </source>
</reference>
<dbReference type="Gene3D" id="3.30.300.30">
    <property type="match status" value="1"/>
</dbReference>
<dbReference type="PANTHER" id="PTHR24096:SF149">
    <property type="entry name" value="AMP-BINDING DOMAIN-CONTAINING PROTEIN-RELATED"/>
    <property type="match status" value="1"/>
</dbReference>
<comment type="caution">
    <text evidence="5">The sequence shown here is derived from an EMBL/GenBank/DDBJ whole genome shotgun (WGS) entry which is preliminary data.</text>
</comment>